<dbReference type="AlphaFoldDB" id="A0A5K3EP77"/>
<evidence type="ECO:0000313" key="1">
    <source>
        <dbReference type="WBParaSite" id="MCU_001681-RA"/>
    </source>
</evidence>
<reference evidence="1" key="1">
    <citation type="submission" date="2019-11" db="UniProtKB">
        <authorList>
            <consortium name="WormBaseParasite"/>
        </authorList>
    </citation>
    <scope>IDENTIFICATION</scope>
</reference>
<organism evidence="1">
    <name type="scientific">Mesocestoides corti</name>
    <name type="common">Flatworm</name>
    <dbReference type="NCBI Taxonomy" id="53468"/>
    <lineage>
        <taxon>Eukaryota</taxon>
        <taxon>Metazoa</taxon>
        <taxon>Spiralia</taxon>
        <taxon>Lophotrochozoa</taxon>
        <taxon>Platyhelminthes</taxon>
        <taxon>Cestoda</taxon>
        <taxon>Eucestoda</taxon>
        <taxon>Cyclophyllidea</taxon>
        <taxon>Mesocestoididae</taxon>
        <taxon>Mesocestoides</taxon>
    </lineage>
</organism>
<sequence length="58" mass="6472">AETNAALKSYQHSCYFDSASNFKPLAVIKARLPINNMSHYAPNSIFLRQSTCSCMVKC</sequence>
<name>A0A5K3EP77_MESCO</name>
<protein>
    <submittedName>
        <fullName evidence="1">Peptidase_M13 domain-containing protein</fullName>
    </submittedName>
</protein>
<accession>A0A5K3EP77</accession>
<dbReference type="WBParaSite" id="MCU_001681-RA">
    <property type="protein sequence ID" value="MCU_001681-RA"/>
    <property type="gene ID" value="MCU_001681"/>
</dbReference>
<proteinExistence type="predicted"/>